<dbReference type="EMBL" id="JAYWIO010000008">
    <property type="protein sequence ID" value="KAK7243909.1"/>
    <property type="molecule type" value="Genomic_DNA"/>
</dbReference>
<dbReference type="AlphaFoldDB" id="A0AAN9E0D3"/>
<dbReference type="CDD" id="cd07816">
    <property type="entry name" value="Bet_v1-like"/>
    <property type="match status" value="1"/>
</dbReference>
<reference evidence="8 9" key="1">
    <citation type="submission" date="2024-01" db="EMBL/GenBank/DDBJ databases">
        <title>The genomes of 5 underutilized Papilionoideae crops provide insights into root nodulation and disease resistanc.</title>
        <authorList>
            <person name="Yuan L."/>
        </authorList>
    </citation>
    <scope>NUCLEOTIDE SEQUENCE [LARGE SCALE GENOMIC DNA]</scope>
    <source>
        <strain evidence="8">ZHUSHIDOU_FW_LH</strain>
        <tissue evidence="8">Leaf</tissue>
    </source>
</reference>
<dbReference type="GO" id="GO:0004518">
    <property type="term" value="F:nuclease activity"/>
    <property type="evidence" value="ECO:0007669"/>
    <property type="project" value="UniProtKB-KW"/>
</dbReference>
<comment type="similarity">
    <text evidence="6">Belongs to the MLP family.</text>
</comment>
<comment type="caution">
    <text evidence="8">The sequence shown here is derived from an EMBL/GenBank/DDBJ whole genome shotgun (WGS) entry which is preliminary data.</text>
</comment>
<evidence type="ECO:0000256" key="2">
    <source>
        <dbReference type="ARBA" id="ARBA00022722"/>
    </source>
</evidence>
<evidence type="ECO:0000313" key="9">
    <source>
        <dbReference type="Proteomes" id="UP001372338"/>
    </source>
</evidence>
<evidence type="ECO:0000256" key="5">
    <source>
        <dbReference type="ARBA" id="ARBA00022837"/>
    </source>
</evidence>
<feature type="domain" description="Bet v I/Major latex protein" evidence="7">
    <location>
        <begin position="2"/>
        <end position="153"/>
    </location>
</feature>
<dbReference type="PANTHER" id="PTHR31338">
    <property type="entry name" value="POLYKETIDE CYCLASE/DEHYDRASE AND LIPID TRANSPORT SUPERFAMILY PROTEIN"/>
    <property type="match status" value="1"/>
</dbReference>
<dbReference type="Proteomes" id="UP001372338">
    <property type="component" value="Unassembled WGS sequence"/>
</dbReference>
<evidence type="ECO:0000256" key="4">
    <source>
        <dbReference type="ARBA" id="ARBA00022801"/>
    </source>
</evidence>
<evidence type="ECO:0000256" key="3">
    <source>
        <dbReference type="ARBA" id="ARBA00022723"/>
    </source>
</evidence>
<dbReference type="InterPro" id="IPR052006">
    <property type="entry name" value="MLP-like"/>
</dbReference>
<evidence type="ECO:0000256" key="6">
    <source>
        <dbReference type="ARBA" id="ARBA00038242"/>
    </source>
</evidence>
<dbReference type="SMART" id="SM01037">
    <property type="entry name" value="Bet_v_1"/>
    <property type="match status" value="1"/>
</dbReference>
<keyword evidence="5" id="KW-0106">Calcium</keyword>
<keyword evidence="3" id="KW-0479">Metal-binding</keyword>
<dbReference type="SUPFAM" id="SSF55961">
    <property type="entry name" value="Bet v1-like"/>
    <property type="match status" value="1"/>
</dbReference>
<sequence length="153" mass="17707">MALTGKVSSEHVIKAPVEKWFNFFSNTLHHIPKVAERVHEANLHQGDDWHTIDSVKNWTFIIEGKHVTLKEKIVASDESNKTITWNFHDGDLGKQYKVFLLTMKLEEKHDGSGNIVKWTIDYEKVNDNVDPPYAYLDFLNQCTKDFDAHLLKA</sequence>
<keyword evidence="9" id="KW-1185">Reference proteome</keyword>
<keyword evidence="4" id="KW-0378">Hydrolase</keyword>
<name>A0AAN9E0D3_CROPI</name>
<keyword evidence="2" id="KW-0540">Nuclease</keyword>
<proteinExistence type="inferred from homology"/>
<dbReference type="InterPro" id="IPR023393">
    <property type="entry name" value="START-like_dom_sf"/>
</dbReference>
<dbReference type="GO" id="GO:0046872">
    <property type="term" value="F:metal ion binding"/>
    <property type="evidence" value="ECO:0007669"/>
    <property type="project" value="UniProtKB-KW"/>
</dbReference>
<comment type="subcellular location">
    <subcellularLocation>
        <location evidence="1">Cytoplasm</location>
        <location evidence="1">Cytosol</location>
    </subcellularLocation>
</comment>
<dbReference type="Gene3D" id="3.30.530.20">
    <property type="match status" value="1"/>
</dbReference>
<dbReference type="InterPro" id="IPR000916">
    <property type="entry name" value="Bet_v_I/MLP"/>
</dbReference>
<dbReference type="Pfam" id="PF00407">
    <property type="entry name" value="Bet_v_1"/>
    <property type="match status" value="1"/>
</dbReference>
<evidence type="ECO:0000256" key="1">
    <source>
        <dbReference type="ARBA" id="ARBA00004514"/>
    </source>
</evidence>
<protein>
    <recommendedName>
        <fullName evidence="7">Bet v I/Major latex protein domain-containing protein</fullName>
    </recommendedName>
</protein>
<dbReference type="PANTHER" id="PTHR31338:SF16">
    <property type="entry name" value="POLYKETIDE CYCLASE_DEHYDRASE AND LIPID TRANSPORT SUPERFAMILY PROTEIN"/>
    <property type="match status" value="1"/>
</dbReference>
<gene>
    <name evidence="8" type="ORF">RIF29_38722</name>
</gene>
<dbReference type="GO" id="GO:0006952">
    <property type="term" value="P:defense response"/>
    <property type="evidence" value="ECO:0007669"/>
    <property type="project" value="InterPro"/>
</dbReference>
<accession>A0AAN9E0D3</accession>
<organism evidence="8 9">
    <name type="scientific">Crotalaria pallida</name>
    <name type="common">Smooth rattlebox</name>
    <name type="synonym">Crotalaria striata</name>
    <dbReference type="NCBI Taxonomy" id="3830"/>
    <lineage>
        <taxon>Eukaryota</taxon>
        <taxon>Viridiplantae</taxon>
        <taxon>Streptophyta</taxon>
        <taxon>Embryophyta</taxon>
        <taxon>Tracheophyta</taxon>
        <taxon>Spermatophyta</taxon>
        <taxon>Magnoliopsida</taxon>
        <taxon>eudicotyledons</taxon>
        <taxon>Gunneridae</taxon>
        <taxon>Pentapetalae</taxon>
        <taxon>rosids</taxon>
        <taxon>fabids</taxon>
        <taxon>Fabales</taxon>
        <taxon>Fabaceae</taxon>
        <taxon>Papilionoideae</taxon>
        <taxon>50 kb inversion clade</taxon>
        <taxon>genistoids sensu lato</taxon>
        <taxon>core genistoids</taxon>
        <taxon>Crotalarieae</taxon>
        <taxon>Crotalaria</taxon>
    </lineage>
</organism>
<evidence type="ECO:0000313" key="8">
    <source>
        <dbReference type="EMBL" id="KAK7243909.1"/>
    </source>
</evidence>
<evidence type="ECO:0000259" key="7">
    <source>
        <dbReference type="SMART" id="SM01037"/>
    </source>
</evidence>
<dbReference type="GO" id="GO:0016787">
    <property type="term" value="F:hydrolase activity"/>
    <property type="evidence" value="ECO:0007669"/>
    <property type="project" value="UniProtKB-KW"/>
</dbReference>
<dbReference type="GO" id="GO:0005829">
    <property type="term" value="C:cytosol"/>
    <property type="evidence" value="ECO:0007669"/>
    <property type="project" value="UniProtKB-SubCell"/>
</dbReference>